<evidence type="ECO:0000256" key="2">
    <source>
        <dbReference type="ARBA" id="ARBA00022737"/>
    </source>
</evidence>
<comment type="caution">
    <text evidence="8">The sequence shown here is derived from an EMBL/GenBank/DDBJ whole genome shotgun (WGS) entry which is preliminary data.</text>
</comment>
<dbReference type="GO" id="GO:0016504">
    <property type="term" value="F:peptidase activator activity"/>
    <property type="evidence" value="ECO:0007669"/>
    <property type="project" value="InterPro"/>
</dbReference>
<dbReference type="PANTHER" id="PTHR32170:SF3">
    <property type="entry name" value="PROTEASOME ACTIVATOR COMPLEX SUBUNIT 4"/>
    <property type="match status" value="1"/>
</dbReference>
<evidence type="ECO:0000256" key="4">
    <source>
        <dbReference type="ARBA" id="ARBA00023204"/>
    </source>
</evidence>
<dbReference type="PANTHER" id="PTHR32170">
    <property type="entry name" value="PROTEASOME ACTIVATOR COMPLEX SUBUNIT 4"/>
    <property type="match status" value="1"/>
</dbReference>
<evidence type="ECO:0008006" key="10">
    <source>
        <dbReference type="Google" id="ProtNLM"/>
    </source>
</evidence>
<dbReference type="GO" id="GO:0005829">
    <property type="term" value="C:cytosol"/>
    <property type="evidence" value="ECO:0007669"/>
    <property type="project" value="TreeGrafter"/>
</dbReference>
<evidence type="ECO:0000256" key="3">
    <source>
        <dbReference type="ARBA" id="ARBA00022763"/>
    </source>
</evidence>
<evidence type="ECO:0000259" key="7">
    <source>
        <dbReference type="Pfam" id="PF16507"/>
    </source>
</evidence>
<protein>
    <recommendedName>
        <fullName evidence="10">Proteasome activator subunit 4</fullName>
    </recommendedName>
</protein>
<evidence type="ECO:0000313" key="9">
    <source>
        <dbReference type="Proteomes" id="UP001314263"/>
    </source>
</evidence>
<feature type="compositionally biased region" description="Low complexity" evidence="5">
    <location>
        <begin position="393"/>
        <end position="405"/>
    </location>
</feature>
<dbReference type="GO" id="GO:0070628">
    <property type="term" value="F:proteasome binding"/>
    <property type="evidence" value="ECO:0007669"/>
    <property type="project" value="InterPro"/>
</dbReference>
<dbReference type="Proteomes" id="UP001314263">
    <property type="component" value="Unassembled WGS sequence"/>
</dbReference>
<accession>A0AAV1IJY6</accession>
<keyword evidence="3" id="KW-0227">DNA damage</keyword>
<dbReference type="GO" id="GO:0005634">
    <property type="term" value="C:nucleus"/>
    <property type="evidence" value="ECO:0007669"/>
    <property type="project" value="TreeGrafter"/>
</dbReference>
<keyword evidence="2" id="KW-0677">Repeat</keyword>
<dbReference type="SUPFAM" id="SSF48371">
    <property type="entry name" value="ARM repeat"/>
    <property type="match status" value="2"/>
</dbReference>
<dbReference type="InterPro" id="IPR032430">
    <property type="entry name" value="Blm10_mid"/>
</dbReference>
<evidence type="ECO:0000313" key="8">
    <source>
        <dbReference type="EMBL" id="CAK0787592.1"/>
    </source>
</evidence>
<dbReference type="InterPro" id="IPR021843">
    <property type="entry name" value="PSME4_C"/>
</dbReference>
<feature type="domain" description="Proteasome activator Blm10 middle HEAT repeats region" evidence="7">
    <location>
        <begin position="423"/>
        <end position="568"/>
    </location>
</feature>
<evidence type="ECO:0000256" key="1">
    <source>
        <dbReference type="ARBA" id="ARBA00005739"/>
    </source>
</evidence>
<sequence>MGQFWTEWLPPSVASGIKDAEQDRVKRLFEGIRDEWQRNKNLNPADRSQATLKWLSLYHSSDIVHKRSFKTEEADLVMSTLLDIILESKYDKAAQVRWATVLYRMVARMKSKVSITVAWRPLYECVREAYMQPLNTYTGPSIQENHKEAFMKLIRALRRFFAPGAAEEIWAFFRPKLLTMHPDFQEAAGWLAVLLPTNQVQKGKSAWNAWLADWMAIWAAQPNDTFLGMCIMGLISRLARNDTQCNVDWMPHLPQLLTHIQWSFQVPVGGATAQSPIGRGAQGMNRVLFISEAGESHRDVAAPLLLISLLERCRGADAEDLVLQALQRMSNLLESYFHPSNTGQWTDSLAMFLKNLHSRFVRRLYLEHLPKGASAASDMDDADEDGDEEGDLADLAVGDLDNPPMDADDEMDMDENGTCEPESVRPKLSKETQVKLANILLQLATTAQYSKKRSLVGEACHVISDMAYVIPDVVLPLAYERFQSALEAVTATHQLEAALDTFSWCLRPLLRQGCLQPLGQDVETDKVSAGEILAQSMMALLPGIDANDEHKAQAVFRFYVVALSSLPVIEEGLAGFPLPAEAWLDELLASIFRMLVNLESTDAKGKDNITFLMNDSSLYRPMLELLFARLSPDLRLFAIKKLGRFAAETSLASMHEEVKTLSSAAARGDAAATVEHVLLPLTRQLEAELPSIQSATSGHLSKVLEQNVKWKAAVMQTTLHSAGTAVLPLKKSLMKIIAALFAAPSQELHQIAQGLLSNLLRNLCSCQVSDTFAPRAPTIEPSVPGSVALELWLPERYATLDPAVEPPAWRDPSPEQLSFAEELLEVHLAAASWELSSTSTASGADTNSAGQDLKLRLDALVKQITACFVGVQSCLPEPESPATARPSSGHALTTPVQVGPIVGKGEYRVQAAEALLASMKSSAASSPETVEKILQLLRYLVSNGSMEHESAKEERSILHGDEKELEEPLLANLLHGKEGEKWQRRRPRWLAITRVGAGLMQRTAQCSYRPWASTEKTAVALRDIPGTYKAVYAELLRQCFNTYKAVRGNAVGAVMAACKRFPCLAPLGLIVAVRAVAKLPQLPEADMHEWLSGDGNTDSAFAALLLEMSGSRQQPSLPTPAAASAADEAEQVAIVEGACALLMGQPMYRIFARQPVALAAVAAALMGSSGHASPKAVQALSQAFITFAMGFIRPPMLEYCQMEKGTYPVPIKMVLQRLLEAASPNAQSPLHWRYNLMSLAMFLFILPPVDDASAKALTEHCLSSALSQLQSVRTMAITNCLYLLKYAQEPPHGKEKVAQAINSAVTCFILAHKDFGQALLRQMTHSHPSTPSQGDSASKLRSFLASFQQMSMDEKAAQIIARVVEGKLLLWPQTLAAPPQPMGDQSFILSHAALVKGLADSAPSEALRELRAPLAEALEGVQQDQDRPRTSAAAEALSGLLASSSSYAGGESSAWSQWLEALLKHAIQASPLEFSSLWACCVRFAVHSLSESRSPALARLLESISKAVPAGASSAALVKHLEVQGYCLAELALKHRDAPLEGLASNQQTVDSDTSGQVGGVTGIPGQPVQAPADVRLHGGVTGLPGSQTAAEASSDSSAAAIVTFQQHCLQQLPKHFSQAGEGIRQMTASKAAVLTASLLWREPTSSALGSSAGSEHSLSAQALSLLEDMAHGLQEGTTKLLDAAKSAPDKEVQLEGAQLLHDAALLRAWQAVRFVSLAAKGHWGINGAFLAPHLLRFLPSLLKLQEVPQPELQPLSMEAKSATAVLKYLQLQADLLPPVTCTLQQAAHVDLWATRGAALAYTQVFWFRHIFLLSAGDADAVEQLVVQLLADKKLEVQELAARTLSGLIQGLSEGDASKLRSEFISKAEVMFPARPARRQKTAAAGAPAAEKHALVLGLKAFVLAHPYDVPEWLPDLLLLLVRASSQPAPIKTTVRKTIGEFRRTHEEAALAEARKALTADQWDALQSVASPATYFA</sequence>
<proteinExistence type="inferred from homology"/>
<feature type="region of interest" description="Disordered" evidence="5">
    <location>
        <begin position="374"/>
        <end position="408"/>
    </location>
</feature>
<feature type="domain" description="Proteasome activator Blm10 middle HEAT repeats region" evidence="7">
    <location>
        <begin position="582"/>
        <end position="871"/>
    </location>
</feature>
<dbReference type="Pfam" id="PF16507">
    <property type="entry name" value="HEAT_PSME4_mid"/>
    <property type="match status" value="3"/>
</dbReference>
<feature type="domain" description="Proteasome activator Blm10 middle HEAT repeats region" evidence="7">
    <location>
        <begin position="326"/>
        <end position="370"/>
    </location>
</feature>
<gene>
    <name evidence="8" type="ORF">CVIRNUC_010814</name>
</gene>
<feature type="compositionally biased region" description="Acidic residues" evidence="5">
    <location>
        <begin position="378"/>
        <end position="392"/>
    </location>
</feature>
<feature type="domain" description="Proteasome activator complex subunit 4 C-terminal" evidence="6">
    <location>
        <begin position="1891"/>
        <end position="1977"/>
    </location>
</feature>
<keyword evidence="9" id="KW-1185">Reference proteome</keyword>
<dbReference type="InterPro" id="IPR016024">
    <property type="entry name" value="ARM-type_fold"/>
</dbReference>
<reference evidence="8 9" key="1">
    <citation type="submission" date="2023-10" db="EMBL/GenBank/DDBJ databases">
        <authorList>
            <person name="Maclean D."/>
            <person name="Macfadyen A."/>
        </authorList>
    </citation>
    <scope>NUCLEOTIDE SEQUENCE [LARGE SCALE GENOMIC DNA]</scope>
</reference>
<organism evidence="8 9">
    <name type="scientific">Coccomyxa viridis</name>
    <dbReference type="NCBI Taxonomy" id="1274662"/>
    <lineage>
        <taxon>Eukaryota</taxon>
        <taxon>Viridiplantae</taxon>
        <taxon>Chlorophyta</taxon>
        <taxon>core chlorophytes</taxon>
        <taxon>Trebouxiophyceae</taxon>
        <taxon>Trebouxiophyceae incertae sedis</taxon>
        <taxon>Coccomyxaceae</taxon>
        <taxon>Coccomyxa</taxon>
    </lineage>
</organism>
<keyword evidence="4" id="KW-0234">DNA repair</keyword>
<dbReference type="Pfam" id="PF11919">
    <property type="entry name" value="PSME4_C"/>
    <property type="match status" value="1"/>
</dbReference>
<name>A0AAV1IJY6_9CHLO</name>
<dbReference type="InterPro" id="IPR035309">
    <property type="entry name" value="PSME4"/>
</dbReference>
<dbReference type="GO" id="GO:0010499">
    <property type="term" value="P:proteasomal ubiquitin-independent protein catabolic process"/>
    <property type="evidence" value="ECO:0007669"/>
    <property type="project" value="TreeGrafter"/>
</dbReference>
<comment type="similarity">
    <text evidence="1">Belongs to the BLM10 family.</text>
</comment>
<evidence type="ECO:0000256" key="5">
    <source>
        <dbReference type="SAM" id="MobiDB-lite"/>
    </source>
</evidence>
<evidence type="ECO:0000259" key="6">
    <source>
        <dbReference type="Pfam" id="PF11919"/>
    </source>
</evidence>
<dbReference type="EMBL" id="CAUYUE010000017">
    <property type="protein sequence ID" value="CAK0787592.1"/>
    <property type="molecule type" value="Genomic_DNA"/>
</dbReference>
<dbReference type="GO" id="GO:0006281">
    <property type="term" value="P:DNA repair"/>
    <property type="evidence" value="ECO:0007669"/>
    <property type="project" value="UniProtKB-KW"/>
</dbReference>